<reference evidence="3 4" key="1">
    <citation type="submission" date="2023-08" db="EMBL/GenBank/DDBJ databases">
        <title>Black Yeasts Isolated from many extreme environments.</title>
        <authorList>
            <person name="Coleine C."/>
            <person name="Stajich J.E."/>
            <person name="Selbmann L."/>
        </authorList>
    </citation>
    <scope>NUCLEOTIDE SEQUENCE [LARGE SCALE GENOMIC DNA]</scope>
    <source>
        <strain evidence="3 4">CCFEE 5935</strain>
    </source>
</reference>
<evidence type="ECO:0008006" key="5">
    <source>
        <dbReference type="Google" id="ProtNLM"/>
    </source>
</evidence>
<protein>
    <recommendedName>
        <fullName evidence="5">Integral membrane protein</fullName>
    </recommendedName>
</protein>
<keyword evidence="2" id="KW-0812">Transmembrane</keyword>
<dbReference type="AlphaFoldDB" id="A0AAV9PNC0"/>
<dbReference type="EMBL" id="JAVRRT010000001">
    <property type="protein sequence ID" value="KAK5175322.1"/>
    <property type="molecule type" value="Genomic_DNA"/>
</dbReference>
<name>A0AAV9PNC0_9PEZI</name>
<dbReference type="RefSeq" id="XP_064663960.1">
    <property type="nucleotide sequence ID" value="XM_064797726.1"/>
</dbReference>
<keyword evidence="4" id="KW-1185">Reference proteome</keyword>
<dbReference type="PANTHER" id="PTHR39614:SF2">
    <property type="entry name" value="INTEGRAL MEMBRANE PROTEIN"/>
    <property type="match status" value="1"/>
</dbReference>
<keyword evidence="2" id="KW-0472">Membrane</keyword>
<gene>
    <name evidence="3" type="ORF">LTR77_000460</name>
</gene>
<evidence type="ECO:0000256" key="2">
    <source>
        <dbReference type="SAM" id="Phobius"/>
    </source>
</evidence>
<feature type="region of interest" description="Disordered" evidence="1">
    <location>
        <begin position="124"/>
        <end position="150"/>
    </location>
</feature>
<dbReference type="Proteomes" id="UP001337655">
    <property type="component" value="Unassembled WGS sequence"/>
</dbReference>
<keyword evidence="2" id="KW-1133">Transmembrane helix</keyword>
<comment type="caution">
    <text evidence="3">The sequence shown here is derived from an EMBL/GenBank/DDBJ whole genome shotgun (WGS) entry which is preliminary data.</text>
</comment>
<evidence type="ECO:0000313" key="4">
    <source>
        <dbReference type="Proteomes" id="UP001337655"/>
    </source>
</evidence>
<organism evidence="3 4">
    <name type="scientific">Saxophila tyrrhenica</name>
    <dbReference type="NCBI Taxonomy" id="1690608"/>
    <lineage>
        <taxon>Eukaryota</taxon>
        <taxon>Fungi</taxon>
        <taxon>Dikarya</taxon>
        <taxon>Ascomycota</taxon>
        <taxon>Pezizomycotina</taxon>
        <taxon>Dothideomycetes</taxon>
        <taxon>Dothideomycetidae</taxon>
        <taxon>Mycosphaerellales</taxon>
        <taxon>Extremaceae</taxon>
        <taxon>Saxophila</taxon>
    </lineage>
</organism>
<accession>A0AAV9PNC0</accession>
<evidence type="ECO:0000256" key="1">
    <source>
        <dbReference type="SAM" id="MobiDB-lite"/>
    </source>
</evidence>
<dbReference type="PANTHER" id="PTHR39614">
    <property type="entry name" value="INTEGRAL MEMBRANE PROTEIN"/>
    <property type="match status" value="1"/>
</dbReference>
<dbReference type="GeneID" id="89921810"/>
<evidence type="ECO:0000313" key="3">
    <source>
        <dbReference type="EMBL" id="KAK5175322.1"/>
    </source>
</evidence>
<feature type="transmembrane region" description="Helical" evidence="2">
    <location>
        <begin position="20"/>
        <end position="41"/>
    </location>
</feature>
<proteinExistence type="predicted"/>
<sequence length="184" mass="19890">MNTARKLAIVQQGTKKRVILYAFFGCRLIVIPLVALRLWRLSPSASSEQTPSLSAYEWTDVVINASLVVSCISCVSPKGFLRPFHPGQGRSTAASSTMGGSAARKEYQYPGPYAELRDLNLSANMSNRGKDGSGSKTVVTSRRVPDDGEDATVSLATAAQPYPRSKGGIARTQDWTVVHEEDVL</sequence>